<feature type="transmembrane region" description="Helical" evidence="1">
    <location>
        <begin position="40"/>
        <end position="57"/>
    </location>
</feature>
<dbReference type="EMBL" id="AOIQ01000023">
    <property type="protein sequence ID" value="ELZ07155.1"/>
    <property type="molecule type" value="Genomic_DNA"/>
</dbReference>
<dbReference type="OrthoDB" id="200403at2157"/>
<feature type="transmembrane region" description="Helical" evidence="1">
    <location>
        <begin position="110"/>
        <end position="129"/>
    </location>
</feature>
<dbReference type="Proteomes" id="UP000011560">
    <property type="component" value="Unassembled WGS sequence"/>
</dbReference>
<dbReference type="RefSeq" id="WP_007704534.1">
    <property type="nucleotide sequence ID" value="NZ_AOIQ01000023.1"/>
</dbReference>
<keyword evidence="1" id="KW-0812">Transmembrane</keyword>
<proteinExistence type="predicted"/>
<feature type="transmembrane region" description="Helical" evidence="1">
    <location>
        <begin position="9"/>
        <end position="28"/>
    </location>
</feature>
<evidence type="ECO:0000313" key="2">
    <source>
        <dbReference type="EMBL" id="ELZ07155.1"/>
    </source>
</evidence>
<sequence>MVRILPLKYNLLLFVVTSLLYPIIGLLLGEPFANPTIADLTVLPAVLLLFANLGYLAQSRRAESGVVDERDMQNIDLALAGTGIVLLVSILTMYVGYAATDTGTPTEIDYLALAAVGTIFAVLGGTEVYQRL</sequence>
<keyword evidence="1" id="KW-1133">Transmembrane helix</keyword>
<evidence type="ECO:0000313" key="3">
    <source>
        <dbReference type="Proteomes" id="UP000011560"/>
    </source>
</evidence>
<name>M0B8M2_9EURY</name>
<gene>
    <name evidence="2" type="ORF">C479_15267</name>
</gene>
<feature type="transmembrane region" description="Helical" evidence="1">
    <location>
        <begin position="77"/>
        <end position="98"/>
    </location>
</feature>
<evidence type="ECO:0000256" key="1">
    <source>
        <dbReference type="SAM" id="Phobius"/>
    </source>
</evidence>
<accession>M0B8M2</accession>
<reference evidence="2 3" key="1">
    <citation type="journal article" date="2014" name="PLoS Genet.">
        <title>Phylogenetically driven sequencing of extremely halophilic archaea reveals strategies for static and dynamic osmo-response.</title>
        <authorList>
            <person name="Becker E.A."/>
            <person name="Seitzer P.M."/>
            <person name="Tritt A."/>
            <person name="Larsen D."/>
            <person name="Krusor M."/>
            <person name="Yao A.I."/>
            <person name="Wu D."/>
            <person name="Madern D."/>
            <person name="Eisen J.A."/>
            <person name="Darling A.E."/>
            <person name="Facciotti M.T."/>
        </authorList>
    </citation>
    <scope>NUCLEOTIDE SEQUENCE [LARGE SCALE GENOMIC DNA]</scope>
    <source>
        <strain evidence="2 3">JCM 14624</strain>
    </source>
</reference>
<comment type="caution">
    <text evidence="2">The sequence shown here is derived from an EMBL/GenBank/DDBJ whole genome shotgun (WGS) entry which is preliminary data.</text>
</comment>
<protein>
    <submittedName>
        <fullName evidence="2">Uncharacterized protein</fullName>
    </submittedName>
</protein>
<keyword evidence="1" id="KW-0472">Membrane</keyword>
<dbReference type="STRING" id="1227490.C479_15267"/>
<organism evidence="2 3">
    <name type="scientific">Halovivax asiaticus JCM 14624</name>
    <dbReference type="NCBI Taxonomy" id="1227490"/>
    <lineage>
        <taxon>Archaea</taxon>
        <taxon>Methanobacteriati</taxon>
        <taxon>Methanobacteriota</taxon>
        <taxon>Stenosarchaea group</taxon>
        <taxon>Halobacteria</taxon>
        <taxon>Halobacteriales</taxon>
        <taxon>Natrialbaceae</taxon>
        <taxon>Halovivax</taxon>
    </lineage>
</organism>
<dbReference type="AlphaFoldDB" id="M0B8M2"/>
<keyword evidence="3" id="KW-1185">Reference proteome</keyword>